<evidence type="ECO:0000259" key="4">
    <source>
        <dbReference type="Pfam" id="PF08241"/>
    </source>
</evidence>
<dbReference type="OrthoDB" id="9797252at2"/>
<dbReference type="GO" id="GO:0008757">
    <property type="term" value="F:S-adenosylmethionine-dependent methyltransferase activity"/>
    <property type="evidence" value="ECO:0007669"/>
    <property type="project" value="InterPro"/>
</dbReference>
<dbReference type="GO" id="GO:0032259">
    <property type="term" value="P:methylation"/>
    <property type="evidence" value="ECO:0007669"/>
    <property type="project" value="UniProtKB-KW"/>
</dbReference>
<keyword evidence="2 5" id="KW-0489">Methyltransferase</keyword>
<dbReference type="AlphaFoldDB" id="A0A2T1DCJ8"/>
<feature type="domain" description="Methyltransferase type 11" evidence="4">
    <location>
        <begin position="51"/>
        <end position="138"/>
    </location>
</feature>
<evidence type="ECO:0000313" key="6">
    <source>
        <dbReference type="Proteomes" id="UP000238634"/>
    </source>
</evidence>
<dbReference type="SUPFAM" id="SSF53335">
    <property type="entry name" value="S-adenosyl-L-methionine-dependent methyltransferases"/>
    <property type="match status" value="1"/>
</dbReference>
<comment type="caution">
    <text evidence="5">The sequence shown here is derived from an EMBL/GenBank/DDBJ whole genome shotgun (WGS) entry which is preliminary data.</text>
</comment>
<dbReference type="Gene3D" id="3.40.50.150">
    <property type="entry name" value="Vaccinia Virus protein VP39"/>
    <property type="match status" value="1"/>
</dbReference>
<comment type="similarity">
    <text evidence="1">Belongs to the methyltransferase superfamily.</text>
</comment>
<name>A0A2T1DCJ8_9CYAN</name>
<evidence type="ECO:0000313" key="5">
    <source>
        <dbReference type="EMBL" id="PSB18208.1"/>
    </source>
</evidence>
<dbReference type="Proteomes" id="UP000238634">
    <property type="component" value="Unassembled WGS sequence"/>
</dbReference>
<reference evidence="5 6" key="2">
    <citation type="submission" date="2018-03" db="EMBL/GenBank/DDBJ databases">
        <title>The ancient ancestry and fast evolution of plastids.</title>
        <authorList>
            <person name="Moore K.R."/>
            <person name="Magnabosco C."/>
            <person name="Momper L."/>
            <person name="Gold D.A."/>
            <person name="Bosak T."/>
            <person name="Fournier G.P."/>
        </authorList>
    </citation>
    <scope>NUCLEOTIDE SEQUENCE [LARGE SCALE GENOMIC DNA]</scope>
    <source>
        <strain evidence="5 6">ULC007</strain>
    </source>
</reference>
<dbReference type="STRING" id="1920490.GCA_001895925_01059"/>
<dbReference type="InterPro" id="IPR051052">
    <property type="entry name" value="Diverse_substrate_MTase"/>
</dbReference>
<dbReference type="PANTHER" id="PTHR44942">
    <property type="entry name" value="METHYLTRANSF_11 DOMAIN-CONTAINING PROTEIN"/>
    <property type="match status" value="1"/>
</dbReference>
<evidence type="ECO:0000256" key="3">
    <source>
        <dbReference type="ARBA" id="ARBA00022679"/>
    </source>
</evidence>
<dbReference type="PANTHER" id="PTHR44942:SF4">
    <property type="entry name" value="METHYLTRANSFERASE TYPE 11 DOMAIN-CONTAINING PROTEIN"/>
    <property type="match status" value="1"/>
</dbReference>
<dbReference type="InterPro" id="IPR013216">
    <property type="entry name" value="Methyltransf_11"/>
</dbReference>
<dbReference type="CDD" id="cd02440">
    <property type="entry name" value="AdoMet_MTases"/>
    <property type="match status" value="1"/>
</dbReference>
<dbReference type="EMBL" id="PVWG01000019">
    <property type="protein sequence ID" value="PSB18208.1"/>
    <property type="molecule type" value="Genomic_DNA"/>
</dbReference>
<proteinExistence type="inferred from homology"/>
<accession>A0A2T1DCJ8</accession>
<gene>
    <name evidence="5" type="ORF">C7B65_16005</name>
</gene>
<dbReference type="Pfam" id="PF08241">
    <property type="entry name" value="Methyltransf_11"/>
    <property type="match status" value="1"/>
</dbReference>
<keyword evidence="3 5" id="KW-0808">Transferase</keyword>
<dbReference type="RefSeq" id="WP_073073243.1">
    <property type="nucleotide sequence ID" value="NZ_MPPI01000021.1"/>
</dbReference>
<reference evidence="5 6" key="1">
    <citation type="submission" date="2018-02" db="EMBL/GenBank/DDBJ databases">
        <authorList>
            <person name="Cohen D.B."/>
            <person name="Kent A.D."/>
        </authorList>
    </citation>
    <scope>NUCLEOTIDE SEQUENCE [LARGE SCALE GENOMIC DNA]</scope>
    <source>
        <strain evidence="5 6">ULC007</strain>
    </source>
</reference>
<protein>
    <submittedName>
        <fullName evidence="5">Class I SAM-dependent methyltransferase</fullName>
    </submittedName>
</protein>
<dbReference type="InterPro" id="IPR029063">
    <property type="entry name" value="SAM-dependent_MTases_sf"/>
</dbReference>
<sequence>MSNLSLYQLDPLNRFSDRAANYANYRPSYPTEAIDQLLLELGEPSQLIAADISAGTGISSRLLADRGVNVWAIEPNAAMSAAAETHPKVKYQQASAEQTGLPDQSVDLVTCFQSFHWFEPDSTLAEFHRILKSSGRLALVWNNRDLNDLLTQEVGEIMRKASDKHPALDRPEVFPENPNFINVQEFRFLSQQALDQTGLIGNAKSRSYIPQAGAAYEQLLVDLNDLYERWVDDRGFVYLKYQTKVFLASPQTV</sequence>
<evidence type="ECO:0000256" key="1">
    <source>
        <dbReference type="ARBA" id="ARBA00008361"/>
    </source>
</evidence>
<keyword evidence="6" id="KW-1185">Reference proteome</keyword>
<evidence type="ECO:0000256" key="2">
    <source>
        <dbReference type="ARBA" id="ARBA00022603"/>
    </source>
</evidence>
<organism evidence="5 6">
    <name type="scientific">Phormidesmis priestleyi ULC007</name>
    <dbReference type="NCBI Taxonomy" id="1920490"/>
    <lineage>
        <taxon>Bacteria</taxon>
        <taxon>Bacillati</taxon>
        <taxon>Cyanobacteriota</taxon>
        <taxon>Cyanophyceae</taxon>
        <taxon>Leptolyngbyales</taxon>
        <taxon>Leptolyngbyaceae</taxon>
        <taxon>Phormidesmis</taxon>
    </lineage>
</organism>